<dbReference type="OrthoDB" id="1752945at2"/>
<sequence>MKKRLCKTIITMIMVLGMFCSFSATTIAAPVKLSDVKDSDWYYKFVNKMVEKGSVGGYPDGTFKPNKNMSVCEFTKVLMSEMNIEFIPAKKGEHWATNSMEKAQELGIIKAQEFSKSDWDRPITRFEMARMFSRAMSESYPSNMEEFKYQITDFETMTKSQQDIALKVYVLGIISGYPDGSFGLNNNATRAEACTMLARYNYKEYRNVPVLRDFDVTNID</sequence>
<evidence type="ECO:0000313" key="5">
    <source>
        <dbReference type="Proteomes" id="UP000242497"/>
    </source>
</evidence>
<gene>
    <name evidence="4" type="ORF">SAMN02744037_01863</name>
</gene>
<evidence type="ECO:0000256" key="2">
    <source>
        <dbReference type="SAM" id="SignalP"/>
    </source>
</evidence>
<evidence type="ECO:0000256" key="1">
    <source>
        <dbReference type="ARBA" id="ARBA00022737"/>
    </source>
</evidence>
<dbReference type="InterPro" id="IPR051465">
    <property type="entry name" value="Cell_Envelope_Struct_Comp"/>
</dbReference>
<keyword evidence="5" id="KW-1185">Reference proteome</keyword>
<keyword evidence="1" id="KW-0677">Repeat</keyword>
<reference evidence="5" key="1">
    <citation type="submission" date="2016-11" db="EMBL/GenBank/DDBJ databases">
        <authorList>
            <person name="Varghese N."/>
            <person name="Submissions S."/>
        </authorList>
    </citation>
    <scope>NUCLEOTIDE SEQUENCE [LARGE SCALE GENOMIC DNA]</scope>
    <source>
        <strain evidence="5">DSM 15518</strain>
    </source>
</reference>
<dbReference type="Pfam" id="PF00395">
    <property type="entry name" value="SLH"/>
    <property type="match status" value="2"/>
</dbReference>
<dbReference type="PROSITE" id="PS51272">
    <property type="entry name" value="SLH"/>
    <property type="match status" value="2"/>
</dbReference>
<proteinExistence type="predicted"/>
<dbReference type="STRING" id="1123349.SAMN02744037_01863"/>
<feature type="chain" id="PRO_5039289432" evidence="2">
    <location>
        <begin position="29"/>
        <end position="220"/>
    </location>
</feature>
<evidence type="ECO:0000313" key="4">
    <source>
        <dbReference type="EMBL" id="SHK20203.1"/>
    </source>
</evidence>
<dbReference type="Proteomes" id="UP000242497">
    <property type="component" value="Unassembled WGS sequence"/>
</dbReference>
<keyword evidence="2" id="KW-0732">Signal</keyword>
<protein>
    <submittedName>
        <fullName evidence="4">S-layer homology domain-containing protein</fullName>
    </submittedName>
</protein>
<dbReference type="PANTHER" id="PTHR43308">
    <property type="entry name" value="OUTER MEMBRANE PROTEIN ALPHA-RELATED"/>
    <property type="match status" value="1"/>
</dbReference>
<feature type="signal peptide" evidence="2">
    <location>
        <begin position="1"/>
        <end position="28"/>
    </location>
</feature>
<dbReference type="RefSeq" id="WP_072889324.1">
    <property type="nucleotide sequence ID" value="NZ_FRAE01000043.1"/>
</dbReference>
<evidence type="ECO:0000259" key="3">
    <source>
        <dbReference type="PROSITE" id="PS51272"/>
    </source>
</evidence>
<feature type="domain" description="SLH" evidence="3">
    <location>
        <begin position="29"/>
        <end position="92"/>
    </location>
</feature>
<dbReference type="InterPro" id="IPR001119">
    <property type="entry name" value="SLH_dom"/>
</dbReference>
<dbReference type="EMBL" id="FRAE01000043">
    <property type="protein sequence ID" value="SHK20203.1"/>
    <property type="molecule type" value="Genomic_DNA"/>
</dbReference>
<name>A0A1M6QJF8_9FIRM</name>
<feature type="domain" description="SLH" evidence="3">
    <location>
        <begin position="147"/>
        <end position="211"/>
    </location>
</feature>
<dbReference type="AlphaFoldDB" id="A0A1M6QJF8"/>
<organism evidence="4 5">
    <name type="scientific">Tepidibacter formicigenes DSM 15518</name>
    <dbReference type="NCBI Taxonomy" id="1123349"/>
    <lineage>
        <taxon>Bacteria</taxon>
        <taxon>Bacillati</taxon>
        <taxon>Bacillota</taxon>
        <taxon>Clostridia</taxon>
        <taxon>Peptostreptococcales</taxon>
        <taxon>Peptostreptococcaceae</taxon>
        <taxon>Tepidibacter</taxon>
    </lineage>
</organism>
<accession>A0A1M6QJF8</accession>